<evidence type="ECO:0000313" key="1">
    <source>
        <dbReference type="EMBL" id="RNA01987.1"/>
    </source>
</evidence>
<sequence length="95" mass="11193">MNIIEVQTLLKKDKIKLKDFDVKLCIRKFIFLIALIPSSEFDTYLVSKRKLTEAFNSKPLNSMAKTLKDFKSIQIFEVRIKYENLYAITFVNLNL</sequence>
<proteinExistence type="predicted"/>
<reference evidence="1 2" key="1">
    <citation type="journal article" date="2018" name="Sci. Rep.">
        <title>Genomic signatures of local adaptation to the degree of environmental predictability in rotifers.</title>
        <authorList>
            <person name="Franch-Gras L."/>
            <person name="Hahn C."/>
            <person name="Garcia-Roger E.M."/>
            <person name="Carmona M.J."/>
            <person name="Serra M."/>
            <person name="Gomez A."/>
        </authorList>
    </citation>
    <scope>NUCLEOTIDE SEQUENCE [LARGE SCALE GENOMIC DNA]</scope>
    <source>
        <strain evidence="1">HYR1</strain>
    </source>
</reference>
<accession>A0A3M7PS57</accession>
<dbReference type="Proteomes" id="UP000276133">
    <property type="component" value="Unassembled WGS sequence"/>
</dbReference>
<dbReference type="AlphaFoldDB" id="A0A3M7PS57"/>
<organism evidence="1 2">
    <name type="scientific">Brachionus plicatilis</name>
    <name type="common">Marine rotifer</name>
    <name type="synonym">Brachionus muelleri</name>
    <dbReference type="NCBI Taxonomy" id="10195"/>
    <lineage>
        <taxon>Eukaryota</taxon>
        <taxon>Metazoa</taxon>
        <taxon>Spiralia</taxon>
        <taxon>Gnathifera</taxon>
        <taxon>Rotifera</taxon>
        <taxon>Eurotatoria</taxon>
        <taxon>Monogononta</taxon>
        <taxon>Pseudotrocha</taxon>
        <taxon>Ploima</taxon>
        <taxon>Brachionidae</taxon>
        <taxon>Brachionus</taxon>
    </lineage>
</organism>
<keyword evidence="2" id="KW-1185">Reference proteome</keyword>
<comment type="caution">
    <text evidence="1">The sequence shown here is derived from an EMBL/GenBank/DDBJ whole genome shotgun (WGS) entry which is preliminary data.</text>
</comment>
<name>A0A3M7PS57_BRAPC</name>
<protein>
    <submittedName>
        <fullName evidence="1">Uncharacterized protein</fullName>
    </submittedName>
</protein>
<evidence type="ECO:0000313" key="2">
    <source>
        <dbReference type="Proteomes" id="UP000276133"/>
    </source>
</evidence>
<gene>
    <name evidence="1" type="ORF">BpHYR1_032677</name>
</gene>
<dbReference type="EMBL" id="REGN01009086">
    <property type="protein sequence ID" value="RNA01987.1"/>
    <property type="molecule type" value="Genomic_DNA"/>
</dbReference>